<feature type="chain" id="PRO_5014093610" evidence="2">
    <location>
        <begin position="20"/>
        <end position="125"/>
    </location>
</feature>
<protein>
    <submittedName>
        <fullName evidence="3">Uncharacterized LOC100181827</fullName>
    </submittedName>
</protein>
<reference evidence="4" key="1">
    <citation type="journal article" date="2002" name="Science">
        <title>The draft genome of Ciona intestinalis: insights into chordate and vertebrate origins.</title>
        <authorList>
            <person name="Dehal P."/>
            <person name="Satou Y."/>
            <person name="Campbell R.K."/>
            <person name="Chapman J."/>
            <person name="Degnan B."/>
            <person name="De Tomaso A."/>
            <person name="Davidson B."/>
            <person name="Di Gregorio A."/>
            <person name="Gelpke M."/>
            <person name="Goodstein D.M."/>
            <person name="Harafuji N."/>
            <person name="Hastings K.E."/>
            <person name="Ho I."/>
            <person name="Hotta K."/>
            <person name="Huang W."/>
            <person name="Kawashima T."/>
            <person name="Lemaire P."/>
            <person name="Martinez D."/>
            <person name="Meinertzhagen I.A."/>
            <person name="Necula S."/>
            <person name="Nonaka M."/>
            <person name="Putnam N."/>
            <person name="Rash S."/>
            <person name="Saiga H."/>
            <person name="Satake M."/>
            <person name="Terry A."/>
            <person name="Yamada L."/>
            <person name="Wang H.G."/>
            <person name="Awazu S."/>
            <person name="Azumi K."/>
            <person name="Boore J."/>
            <person name="Branno M."/>
            <person name="Chin-Bow S."/>
            <person name="DeSantis R."/>
            <person name="Doyle S."/>
            <person name="Francino P."/>
            <person name="Keys D.N."/>
            <person name="Haga S."/>
            <person name="Hayashi H."/>
            <person name="Hino K."/>
            <person name="Imai K.S."/>
            <person name="Inaba K."/>
            <person name="Kano S."/>
            <person name="Kobayashi K."/>
            <person name="Kobayashi M."/>
            <person name="Lee B.I."/>
            <person name="Makabe K.W."/>
            <person name="Manohar C."/>
            <person name="Matassi G."/>
            <person name="Medina M."/>
            <person name="Mochizuki Y."/>
            <person name="Mount S."/>
            <person name="Morishita T."/>
            <person name="Miura S."/>
            <person name="Nakayama A."/>
            <person name="Nishizaka S."/>
            <person name="Nomoto H."/>
            <person name="Ohta F."/>
            <person name="Oishi K."/>
            <person name="Rigoutsos I."/>
            <person name="Sano M."/>
            <person name="Sasaki A."/>
            <person name="Sasakura Y."/>
            <person name="Shoguchi E."/>
            <person name="Shin-i T."/>
            <person name="Spagnuolo A."/>
            <person name="Stainier D."/>
            <person name="Suzuki M.M."/>
            <person name="Tassy O."/>
            <person name="Takatori N."/>
            <person name="Tokuoka M."/>
            <person name="Yagi K."/>
            <person name="Yoshizaki F."/>
            <person name="Wada S."/>
            <person name="Zhang C."/>
            <person name="Hyatt P.D."/>
            <person name="Larimer F."/>
            <person name="Detter C."/>
            <person name="Doggett N."/>
            <person name="Glavina T."/>
            <person name="Hawkins T."/>
            <person name="Richardson P."/>
            <person name="Lucas S."/>
            <person name="Kohara Y."/>
            <person name="Levine M."/>
            <person name="Satoh N."/>
            <person name="Rokhsar D.S."/>
        </authorList>
    </citation>
    <scope>NUCLEOTIDE SEQUENCE [LARGE SCALE GENOMIC DNA]</scope>
</reference>
<dbReference type="EMBL" id="EAAA01001336">
    <property type="status" value="NOT_ANNOTATED_CDS"/>
    <property type="molecule type" value="Genomic_DNA"/>
</dbReference>
<keyword evidence="2" id="KW-0732">Signal</keyword>
<accession>H2XRQ1</accession>
<accession>A0A1W2W6F2</accession>
<feature type="signal peptide" evidence="2">
    <location>
        <begin position="1"/>
        <end position="19"/>
    </location>
</feature>
<organism evidence="3 4">
    <name type="scientific">Ciona intestinalis</name>
    <name type="common">Transparent sea squirt</name>
    <name type="synonym">Ascidia intestinalis</name>
    <dbReference type="NCBI Taxonomy" id="7719"/>
    <lineage>
        <taxon>Eukaryota</taxon>
        <taxon>Metazoa</taxon>
        <taxon>Chordata</taxon>
        <taxon>Tunicata</taxon>
        <taxon>Ascidiacea</taxon>
        <taxon>Phlebobranchia</taxon>
        <taxon>Cionidae</taxon>
        <taxon>Ciona</taxon>
    </lineage>
</organism>
<reference evidence="3" key="2">
    <citation type="journal article" date="2008" name="Genome Biol.">
        <title>Improved genome assembly and evidence-based global gene model set for the chordate Ciona intestinalis: new insight into intron and operon populations.</title>
        <authorList>
            <person name="Satou Y."/>
            <person name="Mineta K."/>
            <person name="Ogasawara M."/>
            <person name="Sasakura Y."/>
            <person name="Shoguchi E."/>
            <person name="Ueno K."/>
            <person name="Yamada L."/>
            <person name="Matsumoto J."/>
            <person name="Wasserscheid J."/>
            <person name="Dewar K."/>
            <person name="Wiley G.B."/>
            <person name="Macmil S.L."/>
            <person name="Roe B.A."/>
            <person name="Zeller R.W."/>
            <person name="Hastings K.E."/>
            <person name="Lemaire P."/>
            <person name="Lindquist E."/>
            <person name="Endo T."/>
            <person name="Hotta K."/>
            <person name="Inaba K."/>
        </authorList>
    </citation>
    <scope>NUCLEOTIDE SEQUENCE [LARGE SCALE GENOMIC DNA]</scope>
    <source>
        <strain evidence="3">wild type</strain>
    </source>
</reference>
<reference evidence="3" key="3">
    <citation type="submission" date="2025-08" db="UniProtKB">
        <authorList>
            <consortium name="Ensembl"/>
        </authorList>
    </citation>
    <scope>IDENTIFICATION</scope>
</reference>
<feature type="compositionally biased region" description="Acidic residues" evidence="1">
    <location>
        <begin position="116"/>
        <end position="125"/>
    </location>
</feature>
<dbReference type="AlphaFoldDB" id="H2XRQ1"/>
<evidence type="ECO:0000256" key="1">
    <source>
        <dbReference type="SAM" id="MobiDB-lite"/>
    </source>
</evidence>
<proteinExistence type="predicted"/>
<dbReference type="KEGG" id="cin:100181827"/>
<gene>
    <name evidence="3" type="primary">LOC100181827</name>
</gene>
<reference evidence="3" key="4">
    <citation type="submission" date="2025-09" db="UniProtKB">
        <authorList>
            <consortium name="Ensembl"/>
        </authorList>
    </citation>
    <scope>IDENTIFICATION</scope>
</reference>
<evidence type="ECO:0000256" key="2">
    <source>
        <dbReference type="SAM" id="SignalP"/>
    </source>
</evidence>
<evidence type="ECO:0000313" key="4">
    <source>
        <dbReference type="Proteomes" id="UP000008144"/>
    </source>
</evidence>
<dbReference type="GeneTree" id="ENSGT00660000097327"/>
<dbReference type="HOGENOM" id="CLU_155972_0_0_1"/>
<evidence type="ECO:0000313" key="3">
    <source>
        <dbReference type="Ensembl" id="ENSCINP00000032335.1"/>
    </source>
</evidence>
<dbReference type="RefSeq" id="XP_002125249.1">
    <property type="nucleotide sequence ID" value="XM_002125213.4"/>
</dbReference>
<name>H2XRQ1_CIOIN</name>
<dbReference type="GeneID" id="100181827"/>
<dbReference type="Proteomes" id="UP000008144">
    <property type="component" value="Chromosome 2"/>
</dbReference>
<dbReference type="InParanoid" id="H2XRQ1"/>
<feature type="region of interest" description="Disordered" evidence="1">
    <location>
        <begin position="103"/>
        <end position="125"/>
    </location>
</feature>
<keyword evidence="4" id="KW-1185">Reference proteome</keyword>
<sequence length="125" mass="14785">MNWKLLLVVCCILVINSNAWKRRRSSRRRRVWKKVGKVAGHVVRIAKYFGDSRLKKLCELKDKDQGAYNREMLKIESDLKEEYGEDNAQKMLDEMDELISEKTLNPDQELIQHHDEEEEPIDGEI</sequence>
<dbReference type="Ensembl" id="ENSCINT00000031922.1">
    <property type="protein sequence ID" value="ENSCINP00000032335.1"/>
    <property type="gene ID" value="ENSCING00000023364.1"/>
</dbReference>